<gene>
    <name evidence="1" type="ORF">FVF61_06320</name>
</gene>
<dbReference type="InterPro" id="IPR011466">
    <property type="entry name" value="DUF1572"/>
</dbReference>
<dbReference type="Gene3D" id="1.20.120.450">
    <property type="entry name" value="dinb family like domain"/>
    <property type="match status" value="1"/>
</dbReference>
<sequence length="184" mass="21589">MKNIYIPAIKKQFDYYKLVGDKTFEQLSFQDMQWAPNETSNSISVLVKHMVGNMLSRWTNFLTEDGEKNWRHRDLEFEQTYINKKEIIAAWENGWSCLYNALNSLNDSDLNKTVYIRNEGHLVSEAIFRQLGHYPYHIGQIAYIGKLLIGNDWVSLSIPKGKSTSFNKQKFSKEKGRRHFTDNL</sequence>
<dbReference type="OrthoDB" id="68731at2"/>
<evidence type="ECO:0000313" key="2">
    <source>
        <dbReference type="Proteomes" id="UP000324550"/>
    </source>
</evidence>
<proteinExistence type="predicted"/>
<dbReference type="RefSeq" id="WP_148454497.1">
    <property type="nucleotide sequence ID" value="NZ_VSFC01000031.1"/>
</dbReference>
<comment type="caution">
    <text evidence="1">The sequence shown here is derived from an EMBL/GenBank/DDBJ whole genome shotgun (WGS) entry which is preliminary data.</text>
</comment>
<accession>A0A5D0GBI9</accession>
<reference evidence="1 2" key="1">
    <citation type="submission" date="2019-08" db="EMBL/GenBank/DDBJ databases">
        <title>Formosa sediminis sp. nov., isolated from marine sediment.</title>
        <authorList>
            <person name="Cao W.R."/>
        </authorList>
    </citation>
    <scope>NUCLEOTIDE SEQUENCE [LARGE SCALE GENOMIC DNA]</scope>
    <source>
        <strain evidence="1 2">1494</strain>
    </source>
</reference>
<protein>
    <submittedName>
        <fullName evidence="1">DUF1572 domain-containing protein</fullName>
    </submittedName>
</protein>
<dbReference type="AlphaFoldDB" id="A0A5D0GBI9"/>
<keyword evidence="2" id="KW-1185">Reference proteome</keyword>
<organism evidence="1 2">
    <name type="scientific">Formosa maritima</name>
    <dbReference type="NCBI Taxonomy" id="2592046"/>
    <lineage>
        <taxon>Bacteria</taxon>
        <taxon>Pseudomonadati</taxon>
        <taxon>Bacteroidota</taxon>
        <taxon>Flavobacteriia</taxon>
        <taxon>Flavobacteriales</taxon>
        <taxon>Flavobacteriaceae</taxon>
        <taxon>Formosa</taxon>
    </lineage>
</organism>
<dbReference type="SUPFAM" id="SSF109854">
    <property type="entry name" value="DinB/YfiT-like putative metalloenzymes"/>
    <property type="match status" value="1"/>
</dbReference>
<dbReference type="EMBL" id="VSFC01000031">
    <property type="protein sequence ID" value="TYA56348.1"/>
    <property type="molecule type" value="Genomic_DNA"/>
</dbReference>
<name>A0A5D0GBI9_9FLAO</name>
<evidence type="ECO:0000313" key="1">
    <source>
        <dbReference type="EMBL" id="TYA56348.1"/>
    </source>
</evidence>
<dbReference type="InterPro" id="IPR034660">
    <property type="entry name" value="DinB/YfiT-like"/>
</dbReference>
<dbReference type="Proteomes" id="UP000324550">
    <property type="component" value="Unassembled WGS sequence"/>
</dbReference>
<dbReference type="Pfam" id="PF07609">
    <property type="entry name" value="DUF1572"/>
    <property type="match status" value="1"/>
</dbReference>